<dbReference type="PANTHER" id="PTHR16071:SF2">
    <property type="entry name" value="FIGNL1-INTERACTING REGULATOR OF RECOMBINATION AND MITOSIS"/>
    <property type="match status" value="1"/>
</dbReference>
<dbReference type="EMBL" id="HACG01001273">
    <property type="protein sequence ID" value="CEK48138.1"/>
    <property type="molecule type" value="Transcribed_RNA"/>
</dbReference>
<proteinExistence type="predicted"/>
<feature type="non-terminal residue" evidence="1">
    <location>
        <position position="159"/>
    </location>
</feature>
<evidence type="ECO:0000313" key="1">
    <source>
        <dbReference type="EMBL" id="CEK48138.1"/>
    </source>
</evidence>
<accession>A0A0B6XW91</accession>
<protein>
    <submittedName>
        <fullName evidence="1">Uncharacterized protein</fullName>
    </submittedName>
</protein>
<dbReference type="PANTHER" id="PTHR16071">
    <property type="entry name" value="CHROMOSOME 1 OPEN READING FRAME 112"/>
    <property type="match status" value="1"/>
</dbReference>
<sequence>LENVLQDSHLLSVVAIDCWCFLVRYGTASVCRDQVQFLMLAYKQLCMTGRQSAHKLKCLIQRLIKFMSQEHQSALLKQFSPHDDPHLWVALTTSCLVDDLAVSVRQSLIAWGLSILQGTEVKALEVFKACKLFTDILGDCSMTECMSRQQQILLINSVC</sequence>
<gene>
    <name evidence="1" type="primary">ORF3196</name>
</gene>
<dbReference type="InterPro" id="IPR027902">
    <property type="entry name" value="DUF4487"/>
</dbReference>
<organism evidence="1">
    <name type="scientific">Arion vulgaris</name>
    <dbReference type="NCBI Taxonomy" id="1028688"/>
    <lineage>
        <taxon>Eukaryota</taxon>
        <taxon>Metazoa</taxon>
        <taxon>Spiralia</taxon>
        <taxon>Lophotrochozoa</taxon>
        <taxon>Mollusca</taxon>
        <taxon>Gastropoda</taxon>
        <taxon>Heterobranchia</taxon>
        <taxon>Euthyneura</taxon>
        <taxon>Panpulmonata</taxon>
        <taxon>Eupulmonata</taxon>
        <taxon>Stylommatophora</taxon>
        <taxon>Helicina</taxon>
        <taxon>Arionoidea</taxon>
        <taxon>Arionidae</taxon>
        <taxon>Arion</taxon>
    </lineage>
</organism>
<feature type="non-terminal residue" evidence="1">
    <location>
        <position position="1"/>
    </location>
</feature>
<dbReference type="Pfam" id="PF14868">
    <property type="entry name" value="DUF4487"/>
    <property type="match status" value="1"/>
</dbReference>
<dbReference type="AlphaFoldDB" id="A0A0B6XW91"/>
<name>A0A0B6XW91_9EUPU</name>
<reference evidence="1" key="1">
    <citation type="submission" date="2014-12" db="EMBL/GenBank/DDBJ databases">
        <title>Insight into the proteome of Arion vulgaris.</title>
        <authorList>
            <person name="Aradska J."/>
            <person name="Bulat T."/>
            <person name="Smidak R."/>
            <person name="Sarate P."/>
            <person name="Gangsoo J."/>
            <person name="Sialana F."/>
            <person name="Bilban M."/>
            <person name="Lubec G."/>
        </authorList>
    </citation>
    <scope>NUCLEOTIDE SEQUENCE</scope>
    <source>
        <tissue evidence="1">Skin</tissue>
    </source>
</reference>